<dbReference type="Pfam" id="PF00756">
    <property type="entry name" value="Esterase"/>
    <property type="match status" value="1"/>
</dbReference>
<keyword evidence="1" id="KW-0812">Transmembrane</keyword>
<sequence length="395" mass="42052">MGLTSTSFEVVMIVLTVLCMVATIVLWPRAARKSVLAVLGRIGMMVVSQLLIVGTILTAANSYFGFYSSWGDLLGTDTGGAKIVNYSKGAGVDGNGDATGPGHAVASAAETRDLTVTGSQSVNAPGSQDPAKAGRIENVTIAGPRSGISSPAMVYLPPQYFQPQFKNAKFPVIEVLTGYPGTAENLVTRLNYPGVELNAMRAGKMKPTILLMMRPTVAPPRDTEGMNVPHGPQTATYFAQDVPSVVSRSYRTGTNARSWGIIGDSTGGYTAAKLAMQYPKTFSSAVALSGYFKTPEDPTTGDLFGGSRRVKNENDLFWRLKHLPAPHIKLLVTTTKHGEDDYATTMKFIKAVKAPMQISGMVLPSGGHSFNTWSRELPQALPWLASNLDGSTTGL</sequence>
<dbReference type="PANTHER" id="PTHR48098">
    <property type="entry name" value="ENTEROCHELIN ESTERASE-RELATED"/>
    <property type="match status" value="1"/>
</dbReference>
<proteinExistence type="predicted"/>
<dbReference type="OrthoDB" id="3670437at2"/>
<dbReference type="Gene3D" id="3.40.50.1820">
    <property type="entry name" value="alpha/beta hydrolase"/>
    <property type="match status" value="1"/>
</dbReference>
<dbReference type="RefSeq" id="WP_071655814.1">
    <property type="nucleotide sequence ID" value="NZ_MLCF01000027.1"/>
</dbReference>
<keyword evidence="1" id="KW-1133">Transmembrane helix</keyword>
<dbReference type="GO" id="GO:0016747">
    <property type="term" value="F:acyltransferase activity, transferring groups other than amino-acyl groups"/>
    <property type="evidence" value="ECO:0007669"/>
    <property type="project" value="TreeGrafter"/>
</dbReference>
<gene>
    <name evidence="2" type="ORF">BIV57_06940</name>
</gene>
<dbReference type="Proteomes" id="UP000243342">
    <property type="component" value="Unassembled WGS sequence"/>
</dbReference>
<feature type="transmembrane region" description="Helical" evidence="1">
    <location>
        <begin position="6"/>
        <end position="27"/>
    </location>
</feature>
<dbReference type="InterPro" id="IPR029058">
    <property type="entry name" value="AB_hydrolase_fold"/>
</dbReference>
<comment type="caution">
    <text evidence="2">The sequence shown here is derived from an EMBL/GenBank/DDBJ whole genome shotgun (WGS) entry which is preliminary data.</text>
</comment>
<dbReference type="EMBL" id="MLCF01000027">
    <property type="protein sequence ID" value="OIV38177.1"/>
    <property type="molecule type" value="Genomic_DNA"/>
</dbReference>
<dbReference type="InterPro" id="IPR050583">
    <property type="entry name" value="Mycobacterial_A85_antigen"/>
</dbReference>
<accession>A0A1J7BXG1</accession>
<dbReference type="PANTHER" id="PTHR48098:SF1">
    <property type="entry name" value="DIACYLGLYCEROL ACYLTRANSFERASE_MYCOLYLTRANSFERASE AG85A"/>
    <property type="match status" value="1"/>
</dbReference>
<dbReference type="InterPro" id="IPR000801">
    <property type="entry name" value="Esterase-like"/>
</dbReference>
<evidence type="ECO:0000256" key="1">
    <source>
        <dbReference type="SAM" id="Phobius"/>
    </source>
</evidence>
<evidence type="ECO:0000313" key="2">
    <source>
        <dbReference type="EMBL" id="OIV38177.1"/>
    </source>
</evidence>
<dbReference type="STRING" id="1428644.BIV57_06940"/>
<keyword evidence="1" id="KW-0472">Membrane</keyword>
<organism evidence="2 3">
    <name type="scientific">Mangrovactinospora gilvigrisea</name>
    <dbReference type="NCBI Taxonomy" id="1428644"/>
    <lineage>
        <taxon>Bacteria</taxon>
        <taxon>Bacillati</taxon>
        <taxon>Actinomycetota</taxon>
        <taxon>Actinomycetes</taxon>
        <taxon>Kitasatosporales</taxon>
        <taxon>Streptomycetaceae</taxon>
        <taxon>Mangrovactinospora</taxon>
    </lineage>
</organism>
<feature type="transmembrane region" description="Helical" evidence="1">
    <location>
        <begin position="39"/>
        <end position="60"/>
    </location>
</feature>
<dbReference type="AlphaFoldDB" id="A0A1J7BXG1"/>
<reference evidence="2 3" key="1">
    <citation type="submission" date="2016-10" db="EMBL/GenBank/DDBJ databases">
        <title>Genome sequence of Streptomyces gilvigriseus MUSC 26.</title>
        <authorList>
            <person name="Lee L.-H."/>
            <person name="Ser H.-L."/>
        </authorList>
    </citation>
    <scope>NUCLEOTIDE SEQUENCE [LARGE SCALE GENOMIC DNA]</scope>
    <source>
        <strain evidence="2 3">MUSC 26</strain>
    </source>
</reference>
<protein>
    <submittedName>
        <fullName evidence="2">Esterase</fullName>
    </submittedName>
</protein>
<dbReference type="SUPFAM" id="SSF53474">
    <property type="entry name" value="alpha/beta-Hydrolases"/>
    <property type="match status" value="1"/>
</dbReference>
<keyword evidence="3" id="KW-1185">Reference proteome</keyword>
<evidence type="ECO:0000313" key="3">
    <source>
        <dbReference type="Proteomes" id="UP000243342"/>
    </source>
</evidence>
<name>A0A1J7BXG1_9ACTN</name>